<dbReference type="GO" id="GO:0046900">
    <property type="term" value="P:tetrahydrofolylpolyglutamate metabolic process"/>
    <property type="evidence" value="ECO:0007669"/>
    <property type="project" value="TreeGrafter"/>
</dbReference>
<gene>
    <name evidence="5" type="ORF">N0F65_003394</name>
</gene>
<keyword evidence="2" id="KW-0378">Hydrolase</keyword>
<evidence type="ECO:0000259" key="4">
    <source>
        <dbReference type="Pfam" id="PF00117"/>
    </source>
</evidence>
<sequence length="331" mass="37007">MAASMLVALVATFAIQVTTAVAATATSGPIIGVFAQPVTQRLREAFHANADFISLTNVQWLEAAGARVVPIPYNAPVGQLDKLLSQLNGVMFPGGEVDVNDKAAYVFKRAVEMNDNGVHFPVWGTCLGFQWLFQLAANDLSALEKDCYDSMNLSLPLEFTADAKQSRLFGQAGDDINTWLATLPLTQNSHHDGTSVEHFRRYPALVDFFTVLATNEDRQGRGFISAVEARRYPIYGVQFHPEKNAYDYVEYEDGSPYRDVDHSPEAIKVAQYFANFFVQEARKNGQKFADPTERHRALIYNYRARHIPSPILPDAYFFFDFPPNDNTTSVF</sequence>
<dbReference type="FunFam" id="3.40.50.880:FF:000054">
    <property type="entry name" value="Folate gamma-glutamyl hydrolase"/>
    <property type="match status" value="1"/>
</dbReference>
<feature type="chain" id="PRO_5043954590" description="folate gamma-glutamyl hydrolase" evidence="3">
    <location>
        <begin position="21"/>
        <end position="331"/>
    </location>
</feature>
<feature type="domain" description="Glutamine amidotransferase" evidence="4">
    <location>
        <begin position="59"/>
        <end position="244"/>
    </location>
</feature>
<dbReference type="InterPro" id="IPR015527">
    <property type="entry name" value="Pept_C26_g-glut_hydrolase"/>
</dbReference>
<dbReference type="InterPro" id="IPR029062">
    <property type="entry name" value="Class_I_gatase-like"/>
</dbReference>
<evidence type="ECO:0000313" key="6">
    <source>
        <dbReference type="Proteomes" id="UP001146120"/>
    </source>
</evidence>
<dbReference type="Gene3D" id="3.40.50.880">
    <property type="match status" value="1"/>
</dbReference>
<dbReference type="Proteomes" id="UP001146120">
    <property type="component" value="Unassembled WGS sequence"/>
</dbReference>
<comment type="caution">
    <text evidence="5">The sequence shown here is derived from an EMBL/GenBank/DDBJ whole genome shotgun (WGS) entry which is preliminary data.</text>
</comment>
<feature type="active site" description="Nucleophile" evidence="1 2">
    <location>
        <position position="126"/>
    </location>
</feature>
<evidence type="ECO:0000256" key="2">
    <source>
        <dbReference type="PROSITE-ProRule" id="PRU00607"/>
    </source>
</evidence>
<dbReference type="EC" id="3.4.19.9" evidence="2"/>
<dbReference type="PROSITE" id="PS51273">
    <property type="entry name" value="GATASE_TYPE_1"/>
    <property type="match status" value="1"/>
</dbReference>
<organism evidence="5 6">
    <name type="scientific">Lagenidium giganteum</name>
    <dbReference type="NCBI Taxonomy" id="4803"/>
    <lineage>
        <taxon>Eukaryota</taxon>
        <taxon>Sar</taxon>
        <taxon>Stramenopiles</taxon>
        <taxon>Oomycota</taxon>
        <taxon>Peronosporomycetes</taxon>
        <taxon>Pythiales</taxon>
        <taxon>Pythiaceae</taxon>
    </lineage>
</organism>
<dbReference type="GO" id="GO:0034722">
    <property type="term" value="F:gamma-glutamyl-peptidase activity"/>
    <property type="evidence" value="ECO:0007669"/>
    <property type="project" value="UniProtKB-UniRule"/>
</dbReference>
<proteinExistence type="predicted"/>
<name>A0AAV2YVM7_9STRA</name>
<reference evidence="5" key="2">
    <citation type="journal article" date="2023" name="Microbiol Resour">
        <title>Decontamination and Annotation of the Draft Genome Sequence of the Oomycete Lagenidium giganteum ARSEF 373.</title>
        <authorList>
            <person name="Morgan W.R."/>
            <person name="Tartar A."/>
        </authorList>
    </citation>
    <scope>NUCLEOTIDE SEQUENCE</scope>
    <source>
        <strain evidence="5">ARSEF 373</strain>
    </source>
</reference>
<keyword evidence="6" id="KW-1185">Reference proteome</keyword>
<dbReference type="EMBL" id="DAKRPA010000137">
    <property type="protein sequence ID" value="DAZ97371.1"/>
    <property type="molecule type" value="Genomic_DNA"/>
</dbReference>
<dbReference type="PROSITE" id="PS51275">
    <property type="entry name" value="PEPTIDASE_C26_GGH"/>
    <property type="match status" value="1"/>
</dbReference>
<dbReference type="GO" id="GO:0005773">
    <property type="term" value="C:vacuole"/>
    <property type="evidence" value="ECO:0007669"/>
    <property type="project" value="TreeGrafter"/>
</dbReference>
<feature type="active site" description="Proton donor" evidence="1">
    <location>
        <position position="240"/>
    </location>
</feature>
<accession>A0AAV2YVM7</accession>
<dbReference type="AlphaFoldDB" id="A0AAV2YVM7"/>
<evidence type="ECO:0000256" key="1">
    <source>
        <dbReference type="PIRSR" id="PIRSR615527-1"/>
    </source>
</evidence>
<dbReference type="PANTHER" id="PTHR11315:SF0">
    <property type="entry name" value="FOLATE GAMMA-GLUTAMYL HYDROLASE"/>
    <property type="match status" value="1"/>
</dbReference>
<evidence type="ECO:0000256" key="3">
    <source>
        <dbReference type="SAM" id="SignalP"/>
    </source>
</evidence>
<comment type="catalytic activity">
    <reaction evidence="2">
        <text>(6S)-5,6,7,8-tetrahydrofolyl-(gamma-L-Glu)(n) + (n-1) H2O = (6S)-5,6,7,8-tetrahydrofolate + (n-1) L-glutamate</text>
        <dbReference type="Rhea" id="RHEA:56784"/>
        <dbReference type="Rhea" id="RHEA-COMP:14738"/>
        <dbReference type="ChEBI" id="CHEBI:15377"/>
        <dbReference type="ChEBI" id="CHEBI:29985"/>
        <dbReference type="ChEBI" id="CHEBI:57453"/>
        <dbReference type="ChEBI" id="CHEBI:141005"/>
        <dbReference type="EC" id="3.4.19.9"/>
    </reaction>
</comment>
<reference evidence="5" key="1">
    <citation type="submission" date="2022-11" db="EMBL/GenBank/DDBJ databases">
        <authorList>
            <person name="Morgan W.R."/>
            <person name="Tartar A."/>
        </authorList>
    </citation>
    <scope>NUCLEOTIDE SEQUENCE</scope>
    <source>
        <strain evidence="5">ARSEF 373</strain>
    </source>
</reference>
<dbReference type="SUPFAM" id="SSF52317">
    <property type="entry name" value="Class I glutamine amidotransferase-like"/>
    <property type="match status" value="1"/>
</dbReference>
<dbReference type="Pfam" id="PF00117">
    <property type="entry name" value="GATase"/>
    <property type="match status" value="1"/>
</dbReference>
<protein>
    <recommendedName>
        <fullName evidence="2">folate gamma-glutamyl hydrolase</fullName>
        <ecNumber evidence="2">3.4.19.9</ecNumber>
    </recommendedName>
</protein>
<dbReference type="PANTHER" id="PTHR11315">
    <property type="entry name" value="PROTEASE FAMILY C26 GAMMA-GLUTAMYL HYDROLASE"/>
    <property type="match status" value="1"/>
</dbReference>
<dbReference type="InterPro" id="IPR017926">
    <property type="entry name" value="GATASE"/>
</dbReference>
<feature type="signal peptide" evidence="3">
    <location>
        <begin position="1"/>
        <end position="20"/>
    </location>
</feature>
<feature type="active site" evidence="2">
    <location>
        <position position="240"/>
    </location>
</feature>
<keyword evidence="3" id="KW-0732">Signal</keyword>
<evidence type="ECO:0000313" key="5">
    <source>
        <dbReference type="EMBL" id="DAZ97371.1"/>
    </source>
</evidence>